<comment type="caution">
    <text evidence="2">The sequence shown here is derived from an EMBL/GenBank/DDBJ whole genome shotgun (WGS) entry which is preliminary data.</text>
</comment>
<accession>A0ABU3UGG8</accession>
<organism evidence="2 3">
    <name type="scientific">Streptomyces mirabilis</name>
    <dbReference type="NCBI Taxonomy" id="68239"/>
    <lineage>
        <taxon>Bacteria</taxon>
        <taxon>Bacillati</taxon>
        <taxon>Actinomycetota</taxon>
        <taxon>Actinomycetes</taxon>
        <taxon>Kitasatosporales</taxon>
        <taxon>Streptomycetaceae</taxon>
        <taxon>Streptomyces</taxon>
    </lineage>
</organism>
<feature type="region of interest" description="Disordered" evidence="1">
    <location>
        <begin position="1"/>
        <end position="20"/>
    </location>
</feature>
<keyword evidence="3" id="KW-1185">Reference proteome</keyword>
<gene>
    <name evidence="2" type="ORF">PU648_11730</name>
</gene>
<evidence type="ECO:0000256" key="1">
    <source>
        <dbReference type="SAM" id="MobiDB-lite"/>
    </source>
</evidence>
<dbReference type="RefSeq" id="WP_266941897.1">
    <property type="nucleotide sequence ID" value="NZ_JAPEMK010000001.1"/>
</dbReference>
<evidence type="ECO:0000313" key="2">
    <source>
        <dbReference type="EMBL" id="MDU8993018.1"/>
    </source>
</evidence>
<reference evidence="2 3" key="1">
    <citation type="submission" date="2023-02" db="EMBL/GenBank/DDBJ databases">
        <authorList>
            <person name="Maleckis M."/>
        </authorList>
    </citation>
    <scope>NUCLEOTIDE SEQUENCE [LARGE SCALE GENOMIC DNA]</scope>
    <source>
        <strain evidence="2 3">P8-A2</strain>
    </source>
</reference>
<evidence type="ECO:0000313" key="3">
    <source>
        <dbReference type="Proteomes" id="UP001257627"/>
    </source>
</evidence>
<protein>
    <submittedName>
        <fullName evidence="2">Uncharacterized protein</fullName>
    </submittedName>
</protein>
<sequence>MTKWTEKAAPTEQPGPLPELSAYKQALRDRFLAAPVVPAPEPWQPVFEYEYGVPVGGLLGIGFASHPTSGHDLVMVVSRDGHGLFDAVTGEKIARDRDPDPEDSTPDAVADLSCPGLGPVAGSRVRIAGLFGGGLHTTTADSWTLEVVSPAWPNERVLLSHDGGMPHSGPHGERWWHIFHSYYSELRAFGFSPSGQTLAIATSSDLSLWTRRTDHSHSSSVEA</sequence>
<dbReference type="Proteomes" id="UP001257627">
    <property type="component" value="Unassembled WGS sequence"/>
</dbReference>
<name>A0ABU3UGG8_9ACTN</name>
<proteinExistence type="predicted"/>
<dbReference type="EMBL" id="JARAKF010000001">
    <property type="protein sequence ID" value="MDU8993018.1"/>
    <property type="molecule type" value="Genomic_DNA"/>
</dbReference>